<evidence type="ECO:0000313" key="3">
    <source>
        <dbReference type="Proteomes" id="UP000008553"/>
    </source>
</evidence>
<gene>
    <name evidence="2" type="ORF">PY04807</name>
</gene>
<organism evidence="2 3">
    <name type="scientific">Plasmodium yoelii yoelii</name>
    <dbReference type="NCBI Taxonomy" id="73239"/>
    <lineage>
        <taxon>Eukaryota</taxon>
        <taxon>Sar</taxon>
        <taxon>Alveolata</taxon>
        <taxon>Apicomplexa</taxon>
        <taxon>Aconoidasida</taxon>
        <taxon>Haemosporida</taxon>
        <taxon>Plasmodiidae</taxon>
        <taxon>Plasmodium</taxon>
        <taxon>Plasmodium (Vinckeia)</taxon>
    </lineage>
</organism>
<feature type="transmembrane region" description="Helical" evidence="1">
    <location>
        <begin position="6"/>
        <end position="25"/>
    </location>
</feature>
<dbReference type="EMBL" id="AABL01001483">
    <property type="protein sequence ID" value="EAA16720.1"/>
    <property type="molecule type" value="Genomic_DNA"/>
</dbReference>
<dbReference type="InParanoid" id="Q7RFA0"/>
<evidence type="ECO:0000256" key="1">
    <source>
        <dbReference type="SAM" id="Phobius"/>
    </source>
</evidence>
<keyword evidence="1" id="KW-0812">Transmembrane</keyword>
<keyword evidence="3" id="KW-1185">Reference proteome</keyword>
<reference evidence="2 3" key="1">
    <citation type="journal article" date="2002" name="Nature">
        <title>Genome sequence and comparative analysis of the model rodent malaria parasite Plasmodium yoelii yoelii.</title>
        <authorList>
            <person name="Carlton J.M."/>
            <person name="Angiuoli S.V."/>
            <person name="Suh B.B."/>
            <person name="Kooij T.W."/>
            <person name="Pertea M."/>
            <person name="Silva J.C."/>
            <person name="Ermolaeva M.D."/>
            <person name="Allen J.E."/>
            <person name="Selengut J.D."/>
            <person name="Koo H.L."/>
            <person name="Peterson J.D."/>
            <person name="Pop M."/>
            <person name="Kosack D.S."/>
            <person name="Shumway M.F."/>
            <person name="Bidwell S.L."/>
            <person name="Shallom S.J."/>
            <person name="van Aken S.E."/>
            <person name="Riedmuller S.B."/>
            <person name="Feldblyum T.V."/>
            <person name="Cho J.K."/>
            <person name="Quackenbush J."/>
            <person name="Sedegah M."/>
            <person name="Shoaibi A."/>
            <person name="Cummings L.M."/>
            <person name="Florens L."/>
            <person name="Yates J.R."/>
            <person name="Raine J.D."/>
            <person name="Sinden R.E."/>
            <person name="Harris M.A."/>
            <person name="Cunningham D.A."/>
            <person name="Preiser P.R."/>
            <person name="Bergman L.W."/>
            <person name="Vaidya A.B."/>
            <person name="van Lin L.H."/>
            <person name="Janse C.J."/>
            <person name="Waters A.P."/>
            <person name="Smith H.O."/>
            <person name="White O.R."/>
            <person name="Salzberg S.L."/>
            <person name="Venter J.C."/>
            <person name="Fraser C.M."/>
            <person name="Hoffman S.L."/>
            <person name="Gardner M.J."/>
            <person name="Carucci D.J."/>
        </authorList>
    </citation>
    <scope>NUCLEOTIDE SEQUENCE [LARGE SCALE GENOMIC DNA]</scope>
    <source>
        <strain evidence="2 3">17XNL</strain>
    </source>
</reference>
<accession>Q7RFA0</accession>
<evidence type="ECO:0000313" key="2">
    <source>
        <dbReference type="EMBL" id="EAA16720.1"/>
    </source>
</evidence>
<comment type="caution">
    <text evidence="2">The sequence shown here is derived from an EMBL/GenBank/DDBJ whole genome shotgun (WGS) entry which is preliminary data.</text>
</comment>
<name>Q7RFA0_PLAYO</name>
<sequence>MLTNCLFGSNFCTIFMLWVMVMFMYPQLG</sequence>
<feature type="non-terminal residue" evidence="2">
    <location>
        <position position="29"/>
    </location>
</feature>
<keyword evidence="1" id="KW-1133">Transmembrane helix</keyword>
<dbReference type="AlphaFoldDB" id="Q7RFA0"/>
<dbReference type="Proteomes" id="UP000008553">
    <property type="component" value="Unassembled WGS sequence"/>
</dbReference>
<protein>
    <submittedName>
        <fullName evidence="2">Uncharacterized protein</fullName>
    </submittedName>
</protein>
<proteinExistence type="predicted"/>
<keyword evidence="1" id="KW-0472">Membrane</keyword>
<dbReference type="PaxDb" id="73239-Q7RFA0"/>